<evidence type="ECO:0000256" key="7">
    <source>
        <dbReference type="ARBA" id="ARBA00023136"/>
    </source>
</evidence>
<dbReference type="AlphaFoldDB" id="A0A6G6YB64"/>
<comment type="subcellular location">
    <subcellularLocation>
        <location evidence="1">Membrane</location>
    </subcellularLocation>
    <subcellularLocation>
        <location evidence="9">Mitochondrion membrane</location>
        <topology evidence="9">Multi-pass membrane protein</topology>
    </subcellularLocation>
</comment>
<dbReference type="InterPro" id="IPR038430">
    <property type="entry name" value="NDAH_ubi_oxred_su3_sf"/>
</dbReference>
<dbReference type="GO" id="GO:0030964">
    <property type="term" value="C:NADH dehydrogenase complex"/>
    <property type="evidence" value="ECO:0007669"/>
    <property type="project" value="TreeGrafter"/>
</dbReference>
<evidence type="ECO:0000256" key="5">
    <source>
        <dbReference type="ARBA" id="ARBA00022692"/>
    </source>
</evidence>
<evidence type="ECO:0000313" key="10">
    <source>
        <dbReference type="EMBL" id="QIG86766.1"/>
    </source>
</evidence>
<dbReference type="CTD" id="4537"/>
<evidence type="ECO:0000256" key="6">
    <source>
        <dbReference type="ARBA" id="ARBA00022989"/>
    </source>
</evidence>
<dbReference type="EMBL" id="MW971446">
    <property type="protein sequence ID" value="UDF84419.1"/>
    <property type="molecule type" value="Genomic_DNA"/>
</dbReference>
<dbReference type="RefSeq" id="YP_009744756.1">
    <property type="nucleotide sequence ID" value="NC_046743.1"/>
</dbReference>
<keyword evidence="9" id="KW-1278">Translocase</keyword>
<comment type="catalytic activity">
    <reaction evidence="8 9">
        <text>a ubiquinone + NADH + 5 H(+)(in) = a ubiquinol + NAD(+) + 4 H(+)(out)</text>
        <dbReference type="Rhea" id="RHEA:29091"/>
        <dbReference type="Rhea" id="RHEA-COMP:9565"/>
        <dbReference type="Rhea" id="RHEA-COMP:9566"/>
        <dbReference type="ChEBI" id="CHEBI:15378"/>
        <dbReference type="ChEBI" id="CHEBI:16389"/>
        <dbReference type="ChEBI" id="CHEBI:17976"/>
        <dbReference type="ChEBI" id="CHEBI:57540"/>
        <dbReference type="ChEBI" id="CHEBI:57945"/>
        <dbReference type="EC" id="7.1.1.2"/>
    </reaction>
</comment>
<comment type="similarity">
    <text evidence="2 9">Belongs to the complex I subunit 3 family.</text>
</comment>
<keyword evidence="9" id="KW-0520">NAD</keyword>
<evidence type="ECO:0000313" key="11">
    <source>
        <dbReference type="EMBL" id="UDF84406.1"/>
    </source>
</evidence>
<geneLocation type="mitochondrion" evidence="10"/>
<keyword evidence="7 9" id="KW-0472">Membrane</keyword>
<dbReference type="GO" id="GO:0008137">
    <property type="term" value="F:NADH dehydrogenase (ubiquinone) activity"/>
    <property type="evidence" value="ECO:0007669"/>
    <property type="project" value="UniProtKB-UniRule"/>
</dbReference>
<feature type="transmembrane region" description="Helical" evidence="9">
    <location>
        <begin position="84"/>
        <end position="105"/>
    </location>
</feature>
<feature type="transmembrane region" description="Helical" evidence="9">
    <location>
        <begin position="6"/>
        <end position="27"/>
    </location>
</feature>
<keyword evidence="9" id="KW-0830">Ubiquinone</keyword>
<dbReference type="InterPro" id="IPR000440">
    <property type="entry name" value="NADH_UbQ/plastoQ_OxRdtase_su3"/>
</dbReference>
<keyword evidence="4 9" id="KW-0813">Transport</keyword>
<evidence type="ECO:0000256" key="3">
    <source>
        <dbReference type="ARBA" id="ARBA00021007"/>
    </source>
</evidence>
<keyword evidence="9" id="KW-0679">Respiratory chain</keyword>
<keyword evidence="5 9" id="KW-0812">Transmembrane</keyword>
<accession>A0A6G6YB64</accession>
<sequence>MMKLLLNFFIIMIISFVLLFLGVLLSMKMKEDREKLSPFECGFTPKFSARLFFSIRFFLVALIFLIFDVELILIFPFIPALTSSALFTSSILLFLIILILIVGLFHEIMVGSLSWAN</sequence>
<reference evidence="11" key="2">
    <citation type="submission" date="2021-04" db="EMBL/GenBank/DDBJ databases">
        <authorList>
            <person name="Zhang X."/>
        </authorList>
    </citation>
    <scope>NUCLEOTIDE SEQUENCE</scope>
</reference>
<keyword evidence="6 9" id="KW-1133">Transmembrane helix</keyword>
<dbReference type="PANTHER" id="PTHR11058">
    <property type="entry name" value="NADH-UBIQUINONE OXIDOREDUCTASE CHAIN 3"/>
    <property type="match status" value="1"/>
</dbReference>
<dbReference type="EC" id="7.1.1.2" evidence="9"/>
<reference evidence="10" key="1">
    <citation type="submission" date="2020-01" db="EMBL/GenBank/DDBJ databases">
        <authorList>
            <person name="Zhang X.X."/>
        </authorList>
    </citation>
    <scope>NUCLEOTIDE SEQUENCE</scope>
</reference>
<dbReference type="GeneID" id="54100446"/>
<proteinExistence type="inferred from homology"/>
<keyword evidence="9 10" id="KW-0496">Mitochondrion</keyword>
<dbReference type="EMBL" id="MW971445">
    <property type="protein sequence ID" value="UDF84406.1"/>
    <property type="molecule type" value="Genomic_DNA"/>
</dbReference>
<keyword evidence="9" id="KW-0249">Electron transport</keyword>
<feature type="transmembrane region" description="Helical" evidence="9">
    <location>
        <begin position="57"/>
        <end position="78"/>
    </location>
</feature>
<comment type="function">
    <text evidence="9">Core subunit of the mitochondrial membrane respiratory chain NADH dehydrogenase (Complex I) which catalyzes electron transfer from NADH through the respiratory chain, using ubiquinone as an electron acceptor. Essential for the catalytic activity of complex I.</text>
</comment>
<evidence type="ECO:0000256" key="8">
    <source>
        <dbReference type="ARBA" id="ARBA00049551"/>
    </source>
</evidence>
<evidence type="ECO:0000256" key="1">
    <source>
        <dbReference type="ARBA" id="ARBA00004370"/>
    </source>
</evidence>
<evidence type="ECO:0000256" key="9">
    <source>
        <dbReference type="RuleBase" id="RU003640"/>
    </source>
</evidence>
<dbReference type="Gene3D" id="1.20.58.1610">
    <property type="entry name" value="NADH:ubiquinone/plastoquinone oxidoreductase, chain 3"/>
    <property type="match status" value="1"/>
</dbReference>
<name>A0A6G6YB64_9MAXI</name>
<organism evidence="10">
    <name type="scientific">Phyllodiaptomus tunguidus</name>
    <dbReference type="NCBI Taxonomy" id="2690417"/>
    <lineage>
        <taxon>Eukaryota</taxon>
        <taxon>Metazoa</taxon>
        <taxon>Ecdysozoa</taxon>
        <taxon>Arthropoda</taxon>
        <taxon>Crustacea</taxon>
        <taxon>Multicrustacea</taxon>
        <taxon>Hexanauplia</taxon>
        <taxon>Copepoda</taxon>
        <taxon>Calanoida</taxon>
        <taxon>Diaptomidae</taxon>
        <taxon>Phyllodiaptomus</taxon>
    </lineage>
</organism>
<evidence type="ECO:0000256" key="2">
    <source>
        <dbReference type="ARBA" id="ARBA00008472"/>
    </source>
</evidence>
<dbReference type="PANTHER" id="PTHR11058:SF9">
    <property type="entry name" value="NADH-UBIQUINONE OXIDOREDUCTASE CHAIN 3"/>
    <property type="match status" value="1"/>
</dbReference>
<dbReference type="GO" id="GO:0031966">
    <property type="term" value="C:mitochondrial membrane"/>
    <property type="evidence" value="ECO:0007669"/>
    <property type="project" value="UniProtKB-SubCell"/>
</dbReference>
<gene>
    <name evidence="10" type="primary">ND3</name>
</gene>
<protein>
    <recommendedName>
        <fullName evidence="3 9">NADH-ubiquinone oxidoreductase chain 3</fullName>
        <ecNumber evidence="9">7.1.1.2</ecNumber>
    </recommendedName>
</protein>
<evidence type="ECO:0000256" key="4">
    <source>
        <dbReference type="ARBA" id="ARBA00022448"/>
    </source>
</evidence>
<dbReference type="EMBL" id="MN927223">
    <property type="protein sequence ID" value="QIG86766.1"/>
    <property type="molecule type" value="Genomic_DNA"/>
</dbReference>
<dbReference type="Pfam" id="PF00507">
    <property type="entry name" value="Oxidored_q4"/>
    <property type="match status" value="1"/>
</dbReference>